<dbReference type="GO" id="GO:0052689">
    <property type="term" value="F:carboxylic ester hydrolase activity"/>
    <property type="evidence" value="ECO:0007669"/>
    <property type="project" value="UniProtKB-KW"/>
</dbReference>
<evidence type="ECO:0000256" key="4">
    <source>
        <dbReference type="ARBA" id="ARBA00023157"/>
    </source>
</evidence>
<dbReference type="Proteomes" id="UP000801492">
    <property type="component" value="Unassembled WGS sequence"/>
</dbReference>
<evidence type="ECO:0000256" key="5">
    <source>
        <dbReference type="ARBA" id="ARBA00023180"/>
    </source>
</evidence>
<evidence type="ECO:0000256" key="3">
    <source>
        <dbReference type="ARBA" id="ARBA00022801"/>
    </source>
</evidence>
<evidence type="ECO:0000259" key="7">
    <source>
        <dbReference type="Pfam" id="PF00135"/>
    </source>
</evidence>
<evidence type="ECO:0000313" key="9">
    <source>
        <dbReference type="Proteomes" id="UP000801492"/>
    </source>
</evidence>
<dbReference type="EC" id="3.1.1.-" evidence="6"/>
<dbReference type="InterPro" id="IPR029058">
    <property type="entry name" value="AB_hydrolase_fold"/>
</dbReference>
<keyword evidence="5" id="KW-0325">Glycoprotein</keyword>
<sequence length="569" mass="64357">MILCCIIVFLLGFSATDAKGARPLVKTPFGKVQGTYSTSYEGNVYSQFLGIPYAQPPVGHLRFLEPQPLQKWKGIWNANLTIECMQIMHGPEPEGGLFMGDEDCLYLSVYVPGNNPLEGKNLDVIVHFHSGAFNFGYGDNYAGPKYLMDINVIFVTLNYRLGPLGFLSTEDDVVPGNNGMKDQTAALKWVKQNIKYFGGNPDSITITGLSAGGASVQYHYLSPLSKDLFKAGISVSGTALCPWTFQERPLEKARQLAAAVGCNQESTKDLIDCLRNRPARLIVESMRMFRPWLYSPFSPFAPVVERGGNNPFLPDHPYALLSRGEVQDLPWITSVTSDEGLYPAADYAVKEHFLPDLERRWEELAPYVLDYKYSLPANLHLTVAQKTKDYYLQGKSISKESFSELIQMISDRHFVVDSEKAAKLQAKANKSPVYYYYFSYPGEKVSTYAVHYTFSEEKYGVCHGDDMMYILSMPQRPITRMTKNDEEMKNILLKIWSSFIRTGKPEVPVKNLNWAPVSQQSGQPLRYLHIESPSEIFMETAIEMGHRSFWDSLPFEENQNLLNKKKDEL</sequence>
<keyword evidence="4" id="KW-1015">Disulfide bond</keyword>
<proteinExistence type="inferred from homology"/>
<dbReference type="AlphaFoldDB" id="A0A8K0G9U2"/>
<keyword evidence="2" id="KW-0719">Serine esterase</keyword>
<reference evidence="8" key="1">
    <citation type="submission" date="2019-08" db="EMBL/GenBank/DDBJ databases">
        <title>The genome of the North American firefly Photinus pyralis.</title>
        <authorList>
            <consortium name="Photinus pyralis genome working group"/>
            <person name="Fallon T.R."/>
            <person name="Sander Lower S.E."/>
            <person name="Weng J.-K."/>
        </authorList>
    </citation>
    <scope>NUCLEOTIDE SEQUENCE</scope>
    <source>
        <strain evidence="8">TRF0915ILg1</strain>
        <tissue evidence="8">Whole body</tissue>
    </source>
</reference>
<protein>
    <recommendedName>
        <fullName evidence="6">Carboxylic ester hydrolase</fullName>
        <ecNumber evidence="6">3.1.1.-</ecNumber>
    </recommendedName>
</protein>
<dbReference type="SUPFAM" id="SSF53474">
    <property type="entry name" value="alpha/beta-Hydrolases"/>
    <property type="match status" value="1"/>
</dbReference>
<dbReference type="Gene3D" id="3.40.50.1820">
    <property type="entry name" value="alpha/beta hydrolase"/>
    <property type="match status" value="1"/>
</dbReference>
<dbReference type="OrthoDB" id="6846267at2759"/>
<dbReference type="CDD" id="cd00312">
    <property type="entry name" value="Esterase_lipase"/>
    <property type="match status" value="1"/>
</dbReference>
<dbReference type="PROSITE" id="PS00122">
    <property type="entry name" value="CARBOXYLESTERASE_B_1"/>
    <property type="match status" value="1"/>
</dbReference>
<dbReference type="InterPro" id="IPR019819">
    <property type="entry name" value="Carboxylesterase_B_CS"/>
</dbReference>
<dbReference type="InterPro" id="IPR019826">
    <property type="entry name" value="Carboxylesterase_B_AS"/>
</dbReference>
<dbReference type="PANTHER" id="PTHR43142:SF1">
    <property type="entry name" value="CARBOXYLIC ESTER HYDROLASE"/>
    <property type="match status" value="1"/>
</dbReference>
<evidence type="ECO:0000256" key="6">
    <source>
        <dbReference type="RuleBase" id="RU361235"/>
    </source>
</evidence>
<dbReference type="PANTHER" id="PTHR43142">
    <property type="entry name" value="CARBOXYLIC ESTER HYDROLASE"/>
    <property type="match status" value="1"/>
</dbReference>
<comment type="similarity">
    <text evidence="1 6">Belongs to the type-B carboxylesterase/lipase family.</text>
</comment>
<evidence type="ECO:0000256" key="1">
    <source>
        <dbReference type="ARBA" id="ARBA00005964"/>
    </source>
</evidence>
<feature type="domain" description="Carboxylesterase type B" evidence="7">
    <location>
        <begin position="23"/>
        <end position="535"/>
    </location>
</feature>
<dbReference type="EMBL" id="VTPC01007427">
    <property type="protein sequence ID" value="KAF2894027.1"/>
    <property type="molecule type" value="Genomic_DNA"/>
</dbReference>
<dbReference type="InterPro" id="IPR002018">
    <property type="entry name" value="CarbesteraseB"/>
</dbReference>
<comment type="caution">
    <text evidence="8">The sequence shown here is derived from an EMBL/GenBank/DDBJ whole genome shotgun (WGS) entry which is preliminary data.</text>
</comment>
<feature type="signal peptide" evidence="6">
    <location>
        <begin position="1"/>
        <end position="18"/>
    </location>
</feature>
<keyword evidence="3 6" id="KW-0378">Hydrolase</keyword>
<feature type="chain" id="PRO_5035488684" description="Carboxylic ester hydrolase" evidence="6">
    <location>
        <begin position="19"/>
        <end position="569"/>
    </location>
</feature>
<keyword evidence="9" id="KW-1185">Reference proteome</keyword>
<organism evidence="8 9">
    <name type="scientific">Ignelater luminosus</name>
    <name type="common">Cucubano</name>
    <name type="synonym">Pyrophorus luminosus</name>
    <dbReference type="NCBI Taxonomy" id="2038154"/>
    <lineage>
        <taxon>Eukaryota</taxon>
        <taxon>Metazoa</taxon>
        <taxon>Ecdysozoa</taxon>
        <taxon>Arthropoda</taxon>
        <taxon>Hexapoda</taxon>
        <taxon>Insecta</taxon>
        <taxon>Pterygota</taxon>
        <taxon>Neoptera</taxon>
        <taxon>Endopterygota</taxon>
        <taxon>Coleoptera</taxon>
        <taxon>Polyphaga</taxon>
        <taxon>Elateriformia</taxon>
        <taxon>Elateroidea</taxon>
        <taxon>Elateridae</taxon>
        <taxon>Agrypninae</taxon>
        <taxon>Pyrophorini</taxon>
        <taxon>Ignelater</taxon>
    </lineage>
</organism>
<name>A0A8K0G9U2_IGNLU</name>
<dbReference type="Pfam" id="PF00135">
    <property type="entry name" value="COesterase"/>
    <property type="match status" value="1"/>
</dbReference>
<gene>
    <name evidence="8" type="ORF">ILUMI_12146</name>
</gene>
<dbReference type="PROSITE" id="PS00941">
    <property type="entry name" value="CARBOXYLESTERASE_B_2"/>
    <property type="match status" value="1"/>
</dbReference>
<evidence type="ECO:0000313" key="8">
    <source>
        <dbReference type="EMBL" id="KAF2894027.1"/>
    </source>
</evidence>
<evidence type="ECO:0000256" key="2">
    <source>
        <dbReference type="ARBA" id="ARBA00022487"/>
    </source>
</evidence>
<keyword evidence="6" id="KW-0732">Signal</keyword>
<accession>A0A8K0G9U2</accession>